<dbReference type="Gene3D" id="2.130.10.10">
    <property type="entry name" value="YVTN repeat-like/Quinoprotein amine dehydrogenase"/>
    <property type="match status" value="1"/>
</dbReference>
<dbReference type="AlphaFoldDB" id="I0JRJ6"/>
<name>I0JRJ6_HALH3</name>
<dbReference type="InterPro" id="IPR036278">
    <property type="entry name" value="Sialidase_sf"/>
</dbReference>
<dbReference type="InterPro" id="IPR015943">
    <property type="entry name" value="WD40/YVTN_repeat-like_dom_sf"/>
</dbReference>
<sequence>MQITRLKGLKPLLVKDDVLWVSKGYKVLKTGDGCKTFEKVGTYKLSLIDKFKNINRLSRRLFRMGFHNLQVLPDNSYIGLIKGRILKCNNNSNKFKTVFKIPRGSRPLNICSFPNGNLFFGEYFSNQNRSEVHIYGSFDYGETWRKVYTFPENSIRHVHGIYYDPHRKGAWVLTGDIKEECQILFTDDEFESLNTVLKGSQMVRAVSIIPMKEKVIIPTDTPLEKNFIQVFYPDTMRLNAVHQIEGSAFYCSQFDSSLVVSTVVEPSEVNKSKYAKIYISKDGEEWRELYSRHKDCWHLKYFQYSALMLPQAINRNSILYAYGQGIRRDDGCLLIFNK</sequence>
<dbReference type="EMBL" id="HE717023">
    <property type="protein sequence ID" value="CCG46767.1"/>
    <property type="molecule type" value="Genomic_DNA"/>
</dbReference>
<dbReference type="SUPFAM" id="SSF50939">
    <property type="entry name" value="Sialidases"/>
    <property type="match status" value="1"/>
</dbReference>
<reference evidence="1 2" key="1">
    <citation type="journal article" date="2013" name="Environ. Microbiol.">
        <title>Chloride and organic osmolytes: a hybrid strategy to cope with elevated salinities by the moderately halophilic, chloride-dependent bacterium Halobacillus halophilus.</title>
        <authorList>
            <person name="Saum S.H."/>
            <person name="Pfeiffer F."/>
            <person name="Palm P."/>
            <person name="Rampp M."/>
            <person name="Schuster S.C."/>
            <person name="Muller V."/>
            <person name="Oesterhelt D."/>
        </authorList>
    </citation>
    <scope>NUCLEOTIDE SEQUENCE [LARGE SCALE GENOMIC DNA]</scope>
    <source>
        <strain evidence="2">ATCC 35676 / DSM 2266 / JCM 20832 / KCTC 3685 / LMG 17431 / NBRC 102448 / NCIMB 2269</strain>
    </source>
</reference>
<dbReference type="Proteomes" id="UP000007397">
    <property type="component" value="Chromosome"/>
</dbReference>
<proteinExistence type="predicted"/>
<gene>
    <name evidence="1" type="ordered locus">HBHAL_4427</name>
</gene>
<dbReference type="eggNOG" id="COG4447">
    <property type="taxonomic scope" value="Bacteria"/>
</dbReference>
<evidence type="ECO:0000313" key="1">
    <source>
        <dbReference type="EMBL" id="CCG46767.1"/>
    </source>
</evidence>
<accession>I0JRJ6</accession>
<evidence type="ECO:0000313" key="2">
    <source>
        <dbReference type="Proteomes" id="UP000007397"/>
    </source>
</evidence>
<keyword evidence="2" id="KW-1185">Reference proteome</keyword>
<dbReference type="RefSeq" id="WP_014644652.1">
    <property type="nucleotide sequence ID" value="NC_017668.1"/>
</dbReference>
<dbReference type="KEGG" id="hhd:HBHAL_4427"/>
<dbReference type="STRING" id="866895.HBHAL_4427"/>
<protein>
    <submittedName>
        <fullName evidence="1">Uncharacterized protein</fullName>
    </submittedName>
</protein>
<organism evidence="1 2">
    <name type="scientific">Halobacillus halophilus (strain ATCC 35676 / DSM 2266 / JCM 20832 / KCTC 3685 / LMG 17431 / NBRC 102448 / NCIMB 2269)</name>
    <name type="common">Sporosarcina halophila</name>
    <dbReference type="NCBI Taxonomy" id="866895"/>
    <lineage>
        <taxon>Bacteria</taxon>
        <taxon>Bacillati</taxon>
        <taxon>Bacillota</taxon>
        <taxon>Bacilli</taxon>
        <taxon>Bacillales</taxon>
        <taxon>Bacillaceae</taxon>
        <taxon>Halobacillus</taxon>
    </lineage>
</organism>
<dbReference type="PATRIC" id="fig|866895.3.peg.3462"/>
<dbReference type="HOGENOM" id="CLU_065569_0_0_9"/>